<dbReference type="InterPro" id="IPR000651">
    <property type="entry name" value="Ras-like_Gua-exchang_fac_N"/>
</dbReference>
<dbReference type="Proteomes" id="UP001377567">
    <property type="component" value="Unassembled WGS sequence"/>
</dbReference>
<dbReference type="InterPro" id="IPR023578">
    <property type="entry name" value="Ras_GEF_dom_sf"/>
</dbReference>
<feature type="compositionally biased region" description="Polar residues" evidence="3">
    <location>
        <begin position="197"/>
        <end position="249"/>
    </location>
</feature>
<dbReference type="PANTHER" id="PTHR23113">
    <property type="entry name" value="GUANINE NUCLEOTIDE EXCHANGE FACTOR"/>
    <property type="match status" value="1"/>
</dbReference>
<dbReference type="GO" id="GO:0005886">
    <property type="term" value="C:plasma membrane"/>
    <property type="evidence" value="ECO:0007669"/>
    <property type="project" value="TreeGrafter"/>
</dbReference>
<dbReference type="InterPro" id="IPR036964">
    <property type="entry name" value="RASGEF_cat_dom_sf"/>
</dbReference>
<dbReference type="SUPFAM" id="SSF48366">
    <property type="entry name" value="Ras GEF"/>
    <property type="match status" value="1"/>
</dbReference>
<protein>
    <submittedName>
        <fullName evidence="6">Ras family guanine nucleotide exchange factor</fullName>
    </submittedName>
</protein>
<dbReference type="Gene3D" id="1.20.870.10">
    <property type="entry name" value="Son of sevenless (SoS) protein Chain: S domain 1"/>
    <property type="match status" value="1"/>
</dbReference>
<organism evidence="6 7">
    <name type="scientific">Maudiozyma humilis</name>
    <name type="common">Sour dough yeast</name>
    <name type="synonym">Kazachstania humilis</name>
    <dbReference type="NCBI Taxonomy" id="51915"/>
    <lineage>
        <taxon>Eukaryota</taxon>
        <taxon>Fungi</taxon>
        <taxon>Dikarya</taxon>
        <taxon>Ascomycota</taxon>
        <taxon>Saccharomycotina</taxon>
        <taxon>Saccharomycetes</taxon>
        <taxon>Saccharomycetales</taxon>
        <taxon>Saccharomycetaceae</taxon>
        <taxon>Maudiozyma</taxon>
    </lineage>
</organism>
<dbReference type="PROSITE" id="PS50009">
    <property type="entry name" value="RASGEF_CAT"/>
    <property type="match status" value="1"/>
</dbReference>
<dbReference type="PANTHER" id="PTHR23113:SF354">
    <property type="entry name" value="BUD SITE SELECTION PROTEIN 5"/>
    <property type="match status" value="1"/>
</dbReference>
<proteinExistence type="predicted"/>
<feature type="domain" description="Ras-GEF" evidence="4">
    <location>
        <begin position="1123"/>
        <end position="1364"/>
    </location>
</feature>
<dbReference type="InterPro" id="IPR036028">
    <property type="entry name" value="SH3-like_dom_sf"/>
</dbReference>
<feature type="compositionally biased region" description="Low complexity" evidence="3">
    <location>
        <begin position="986"/>
        <end position="1006"/>
    </location>
</feature>
<dbReference type="Pfam" id="PF00618">
    <property type="entry name" value="RasGEF_N"/>
    <property type="match status" value="1"/>
</dbReference>
<evidence type="ECO:0000259" key="4">
    <source>
        <dbReference type="PROSITE" id="PS50009"/>
    </source>
</evidence>
<name>A0AAV5S1A1_MAUHU</name>
<evidence type="ECO:0000256" key="2">
    <source>
        <dbReference type="PROSITE-ProRule" id="PRU00168"/>
    </source>
</evidence>
<accession>A0AAV5S1A1</accession>
<dbReference type="Gene3D" id="2.30.30.40">
    <property type="entry name" value="SH3 Domains"/>
    <property type="match status" value="1"/>
</dbReference>
<keyword evidence="7" id="KW-1185">Reference proteome</keyword>
<feature type="region of interest" description="Disordered" evidence="3">
    <location>
        <begin position="197"/>
        <end position="255"/>
    </location>
</feature>
<evidence type="ECO:0000256" key="1">
    <source>
        <dbReference type="ARBA" id="ARBA00022658"/>
    </source>
</evidence>
<evidence type="ECO:0000313" key="6">
    <source>
        <dbReference type="EMBL" id="GMM56668.1"/>
    </source>
</evidence>
<dbReference type="PROSITE" id="PS50212">
    <property type="entry name" value="RASGEF_NTER"/>
    <property type="match status" value="1"/>
</dbReference>
<reference evidence="6 7" key="1">
    <citation type="journal article" date="2023" name="Elife">
        <title>Identification of key yeast species and microbe-microbe interactions impacting larval growth of Drosophila in the wild.</title>
        <authorList>
            <person name="Mure A."/>
            <person name="Sugiura Y."/>
            <person name="Maeda R."/>
            <person name="Honda K."/>
            <person name="Sakurai N."/>
            <person name="Takahashi Y."/>
            <person name="Watada M."/>
            <person name="Katoh T."/>
            <person name="Gotoh A."/>
            <person name="Gotoh Y."/>
            <person name="Taniguchi I."/>
            <person name="Nakamura K."/>
            <person name="Hayashi T."/>
            <person name="Katayama T."/>
            <person name="Uemura T."/>
            <person name="Hattori Y."/>
        </authorList>
    </citation>
    <scope>NUCLEOTIDE SEQUENCE [LARGE SCALE GENOMIC DNA]</scope>
    <source>
        <strain evidence="6 7">KH-74</strain>
    </source>
</reference>
<dbReference type="SMART" id="SM00147">
    <property type="entry name" value="RasGEF"/>
    <property type="match status" value="1"/>
</dbReference>
<dbReference type="GO" id="GO:0007265">
    <property type="term" value="P:Ras protein signal transduction"/>
    <property type="evidence" value="ECO:0007669"/>
    <property type="project" value="TreeGrafter"/>
</dbReference>
<dbReference type="InterPro" id="IPR008937">
    <property type="entry name" value="Ras-like_GEF"/>
</dbReference>
<evidence type="ECO:0000259" key="5">
    <source>
        <dbReference type="PROSITE" id="PS50212"/>
    </source>
</evidence>
<evidence type="ECO:0000256" key="3">
    <source>
        <dbReference type="SAM" id="MobiDB-lite"/>
    </source>
</evidence>
<dbReference type="InterPro" id="IPR001895">
    <property type="entry name" value="RASGEF_cat_dom"/>
</dbReference>
<sequence>MNISNPTTPLFKYDKKPEHADDKRFTTTVSPTKPLEFTHRIDEEDIAPSFPRDNATSTTLTTVADSFETALSHRTDVFQSQTSIAESRIPERQHAFNDLVRPIGTQSSETPKLSQGDYALTPENYNEDMTPKVNNQILDTIKQSTFGNDSNENLGLGIITQKTVSTVSSSARSSEIIQSIRASIVPRETKPIRSQVASTVSTGSTHSPVANTVSSKDTYHNQQQDGSPTYDDTVNTFDNGEGSSESDASVHSAENKTHLDEISNYTYLFIRSIHSFDVRDLENQEDVDICLSFDKDEVAFVHNVDESGWGEITLISNQARGWVPFNYFTDIIDPTKVQLENIPAKDRDIEYWRELIDSKLPLQKLLYSSAKFLINPKSEKTSKGGMSFNIEDVNAIRDGVKGLLEMTGAVSRSDDIVKKSEPVKRARKKLLADWYNLMIKADYYKHTTSDKNISNLIKLVYEVLRKAFTFYNAWSRDKVQVEKEIIENISKPASQEKEPQSYDIRYLPEPPYAIQRLNEINDILFSYASLILGRLDLIEHNPIGCETLELMVHQIIILLRELLYISKSCSQNMRQKYNNSYENIIDKHLDPLLALVSELVSCIKNLVTQTLQDELQRNVSASPKKYDQLTIKDGIYHYSTEGKRLIKIISSMTSLISNTWGGCNNYLRVIGNFRLSSERQYPDFTQIMITPEEFVKRCSEGLAKTLDKAKITDKSTEDVKKTRGKYRSVVRFSSIRVGINEDENGNTSHISITPQGSQFLNELMHNEDKAFSRDSTFDKFKLDDTEYSTKMNDINNSEVIEKEILFDSNNNLIGASFRALIYKLTDELDKPENNLIVTVLLNYRRFSKPIDLVNELINRFDVDDKSSQFEYDTKNGNYSSRASRLKNRRRLVCKLISTWMENYWDFYNDYLVLPTLINFFNEAVVNYLPIESKKLILSASKLFSELQFSPVTGKSTSSQIETNEIYNDHWNSDELSASMKQLMPRSTSRSKTSSIISDSSSLSNTSSSFSLDERLIEEYGLTNVQNAENNLLALPLPVLNLGTATLLTGENKYTIQSLLSKYNAVRSAMTTINGSIPQRNGSSGHPIARLLSNWDHLNDTIGNLPSNIASDLNGIRFSLTDLNPLEIAKQITLLESYMFNHVEQFELVNHRKLNICPNVVHIMNFTNQLSNYVIESVLDTSISLAMRVQRLNCWLRVALSSLYFRNFNSLASIMTSLQSPSISRIKQIWASLDNKDRKLYEYLARIVYPSHNYKVYRGKLSKILGDTQSLKTANPTVPFFNIYLQDLTFIEDGNPDYRNPDSFRPNKLVNIDKYLRITQIITSMETLQTEYDEDSDDSDTYDDGSAAANAHDSFFQLTDQLNIETNFITPMTDLQELIMCEFWRVNRLYKADSERGYALSLKLIPRT</sequence>
<comment type="caution">
    <text evidence="6">The sequence shown here is derived from an EMBL/GenBank/DDBJ whole genome shotgun (WGS) entry which is preliminary data.</text>
</comment>
<feature type="compositionally biased region" description="Basic and acidic residues" evidence="3">
    <location>
        <begin position="12"/>
        <end position="24"/>
    </location>
</feature>
<dbReference type="GO" id="GO:0005085">
    <property type="term" value="F:guanyl-nucleotide exchange factor activity"/>
    <property type="evidence" value="ECO:0007669"/>
    <property type="project" value="UniProtKB-KW"/>
</dbReference>
<dbReference type="EMBL" id="BTGD01000010">
    <property type="protein sequence ID" value="GMM56668.1"/>
    <property type="molecule type" value="Genomic_DNA"/>
</dbReference>
<dbReference type="CDD" id="cd06224">
    <property type="entry name" value="REM"/>
    <property type="match status" value="1"/>
</dbReference>
<dbReference type="SUPFAM" id="SSF50044">
    <property type="entry name" value="SH3-domain"/>
    <property type="match status" value="1"/>
</dbReference>
<feature type="domain" description="N-terminal Ras-GEF" evidence="5">
    <location>
        <begin position="808"/>
        <end position="947"/>
    </location>
</feature>
<feature type="region of interest" description="Disordered" evidence="3">
    <location>
        <begin position="1"/>
        <end position="24"/>
    </location>
</feature>
<feature type="region of interest" description="Disordered" evidence="3">
    <location>
        <begin position="983"/>
        <end position="1006"/>
    </location>
</feature>
<dbReference type="SMART" id="SM00229">
    <property type="entry name" value="RasGEFN"/>
    <property type="match status" value="1"/>
</dbReference>
<evidence type="ECO:0000313" key="7">
    <source>
        <dbReference type="Proteomes" id="UP001377567"/>
    </source>
</evidence>
<dbReference type="Pfam" id="PF00617">
    <property type="entry name" value="RasGEF"/>
    <property type="match status" value="1"/>
</dbReference>
<gene>
    <name evidence="6" type="ORF">DAKH74_032840</name>
</gene>
<keyword evidence="1 2" id="KW-0344">Guanine-nucleotide releasing factor</keyword>
<dbReference type="Gene3D" id="1.10.840.10">
    <property type="entry name" value="Ras guanine-nucleotide exchange factors catalytic domain"/>
    <property type="match status" value="1"/>
</dbReference>